<proteinExistence type="predicted"/>
<dbReference type="GO" id="GO:0016747">
    <property type="term" value="F:acyltransferase activity, transferring groups other than amino-acyl groups"/>
    <property type="evidence" value="ECO:0007669"/>
    <property type="project" value="InterPro"/>
</dbReference>
<name>A0A3A6PTA6_9BACL</name>
<sequence length="303" mass="33836">MQGLHARDRLSEAELEEISLLADKCNQYEGIELKLNWNMLRERSGAEISDFLYYESGQLVGFLGIYQFQSKEVEISGMVHPKHRSQGMFGKLVQAAKKECQRRDVPKLVFMCQQGTASAKAVMDRWAIPYGYSEYWMQLLEPPVQEERGRMEALKLREADAGDDAAIIRLNVEGFGLSEEDAASLLEKPNGPGPRTNRVYMAELAGVDGACRTIGKIHARVVSGNAFIYGFVVAADERGRGHGRAILAKMIKVVRAEHPQAAIALEVAVKNERALGLYESLGFRASKATDYYEWTDALQTNRS</sequence>
<dbReference type="InterPro" id="IPR050680">
    <property type="entry name" value="YpeA/RimI_acetyltransf"/>
</dbReference>
<dbReference type="AlphaFoldDB" id="A0A3A6PTA6"/>
<keyword evidence="5" id="KW-1185">Reference proteome</keyword>
<dbReference type="Pfam" id="PF00583">
    <property type="entry name" value="Acetyltransf_1"/>
    <property type="match status" value="2"/>
</dbReference>
<evidence type="ECO:0000259" key="3">
    <source>
        <dbReference type="PROSITE" id="PS51186"/>
    </source>
</evidence>
<dbReference type="PROSITE" id="PS51186">
    <property type="entry name" value="GNAT"/>
    <property type="match status" value="2"/>
</dbReference>
<dbReference type="CDD" id="cd04301">
    <property type="entry name" value="NAT_SF"/>
    <property type="match status" value="1"/>
</dbReference>
<feature type="domain" description="N-acetyltransferase" evidence="3">
    <location>
        <begin position="154"/>
        <end position="303"/>
    </location>
</feature>
<feature type="domain" description="N-acetyltransferase" evidence="3">
    <location>
        <begin position="8"/>
        <end position="157"/>
    </location>
</feature>
<evidence type="ECO:0000256" key="1">
    <source>
        <dbReference type="ARBA" id="ARBA00022679"/>
    </source>
</evidence>
<dbReference type="EMBL" id="QXQB01000007">
    <property type="protein sequence ID" value="RJX37204.1"/>
    <property type="molecule type" value="Genomic_DNA"/>
</dbReference>
<dbReference type="InterPro" id="IPR016181">
    <property type="entry name" value="Acyl_CoA_acyltransferase"/>
</dbReference>
<gene>
    <name evidence="4" type="ORF">D3P09_25095</name>
</gene>
<dbReference type="OrthoDB" id="7163760at2"/>
<dbReference type="PANTHER" id="PTHR43420">
    <property type="entry name" value="ACETYLTRANSFERASE"/>
    <property type="match status" value="1"/>
</dbReference>
<dbReference type="InterPro" id="IPR000182">
    <property type="entry name" value="GNAT_dom"/>
</dbReference>
<evidence type="ECO:0000256" key="2">
    <source>
        <dbReference type="ARBA" id="ARBA00023315"/>
    </source>
</evidence>
<protein>
    <submittedName>
        <fullName evidence="4">GNAT family N-acetyltransferase</fullName>
    </submittedName>
</protein>
<dbReference type="Proteomes" id="UP000267798">
    <property type="component" value="Unassembled WGS sequence"/>
</dbReference>
<dbReference type="Gene3D" id="3.40.630.30">
    <property type="match status" value="1"/>
</dbReference>
<evidence type="ECO:0000313" key="5">
    <source>
        <dbReference type="Proteomes" id="UP000267798"/>
    </source>
</evidence>
<dbReference type="SUPFAM" id="SSF55729">
    <property type="entry name" value="Acyl-CoA N-acyltransferases (Nat)"/>
    <property type="match status" value="1"/>
</dbReference>
<reference evidence="4 5" key="1">
    <citation type="submission" date="2018-09" db="EMBL/GenBank/DDBJ databases">
        <title>Paenibacillus aracenensis nov. sp. isolated from a cave in southern Spain.</title>
        <authorList>
            <person name="Jurado V."/>
            <person name="Gutierrez-Patricio S."/>
            <person name="Gonzalez-Pimentel J.L."/>
            <person name="Miller A.Z."/>
            <person name="Laiz L."/>
            <person name="Saiz-Jimenez C."/>
        </authorList>
    </citation>
    <scope>NUCLEOTIDE SEQUENCE [LARGE SCALE GENOMIC DNA]</scope>
    <source>
        <strain evidence="4 5">JCM 19203</strain>
    </source>
</reference>
<keyword evidence="2" id="KW-0012">Acyltransferase</keyword>
<keyword evidence="1 4" id="KW-0808">Transferase</keyword>
<accession>A0A3A6PTA6</accession>
<evidence type="ECO:0000313" key="4">
    <source>
        <dbReference type="EMBL" id="RJX37204.1"/>
    </source>
</evidence>
<organism evidence="4 5">
    <name type="scientific">Paenibacillus pinisoli</name>
    <dbReference type="NCBI Taxonomy" id="1276110"/>
    <lineage>
        <taxon>Bacteria</taxon>
        <taxon>Bacillati</taxon>
        <taxon>Bacillota</taxon>
        <taxon>Bacilli</taxon>
        <taxon>Bacillales</taxon>
        <taxon>Paenibacillaceae</taxon>
        <taxon>Paenibacillus</taxon>
    </lineage>
</organism>
<comment type="caution">
    <text evidence="4">The sequence shown here is derived from an EMBL/GenBank/DDBJ whole genome shotgun (WGS) entry which is preliminary data.</text>
</comment>